<dbReference type="Gene3D" id="3.10.580.10">
    <property type="entry name" value="CBS-domain"/>
    <property type="match status" value="1"/>
</dbReference>
<dbReference type="AlphaFoldDB" id="A0A1I1VKL0"/>
<dbReference type="OrthoDB" id="9802114at2"/>
<reference evidence="4 5" key="1">
    <citation type="submission" date="2016-10" db="EMBL/GenBank/DDBJ databases">
        <authorList>
            <person name="Varghese N."/>
            <person name="Submissions S."/>
        </authorList>
    </citation>
    <scope>NUCLEOTIDE SEQUENCE [LARGE SCALE GENOMIC DNA]</scope>
    <source>
        <strain evidence="5">YIM D21,KCTC 23444,ACCC 10710</strain>
    </source>
</reference>
<dbReference type="EMBL" id="FOMS01000003">
    <property type="protein sequence ID" value="SFD83612.1"/>
    <property type="molecule type" value="Genomic_DNA"/>
</dbReference>
<accession>A0A1I1VKL0</accession>
<dbReference type="SMART" id="SM00116">
    <property type="entry name" value="CBS"/>
    <property type="match status" value="2"/>
</dbReference>
<dbReference type="SUPFAM" id="SSF54631">
    <property type="entry name" value="CBS-domain pair"/>
    <property type="match status" value="1"/>
</dbReference>
<evidence type="ECO:0000256" key="2">
    <source>
        <dbReference type="PROSITE-ProRule" id="PRU00703"/>
    </source>
</evidence>
<evidence type="ECO:0000313" key="4">
    <source>
        <dbReference type="EMBL" id="SFD83612.1"/>
    </source>
</evidence>
<dbReference type="InterPro" id="IPR000644">
    <property type="entry name" value="CBS_dom"/>
</dbReference>
<dbReference type="PANTHER" id="PTHR48108:SF34">
    <property type="entry name" value="CBS DOMAIN-CONTAINING PROTEIN YHCV"/>
    <property type="match status" value="1"/>
</dbReference>
<dbReference type="CDD" id="cd04622">
    <property type="entry name" value="CBS_pair_HRP1_like"/>
    <property type="match status" value="1"/>
</dbReference>
<name>A0A1I1VKL0_9RHOB</name>
<dbReference type="InterPro" id="IPR046342">
    <property type="entry name" value="CBS_dom_sf"/>
</dbReference>
<dbReference type="Pfam" id="PF00571">
    <property type="entry name" value="CBS"/>
    <property type="match status" value="2"/>
</dbReference>
<feature type="domain" description="CBS" evidence="3">
    <location>
        <begin position="71"/>
        <end position="127"/>
    </location>
</feature>
<keyword evidence="5" id="KW-1185">Reference proteome</keyword>
<proteinExistence type="predicted"/>
<gene>
    <name evidence="4" type="ORF">SAMN04515678_103266</name>
</gene>
<organism evidence="4 5">
    <name type="scientific">Roseivivax sediminis</name>
    <dbReference type="NCBI Taxonomy" id="936889"/>
    <lineage>
        <taxon>Bacteria</taxon>
        <taxon>Pseudomonadati</taxon>
        <taxon>Pseudomonadota</taxon>
        <taxon>Alphaproteobacteria</taxon>
        <taxon>Rhodobacterales</taxon>
        <taxon>Roseobacteraceae</taxon>
        <taxon>Roseivivax</taxon>
    </lineage>
</organism>
<evidence type="ECO:0000259" key="3">
    <source>
        <dbReference type="PROSITE" id="PS51371"/>
    </source>
</evidence>
<keyword evidence="1" id="KW-0677">Repeat</keyword>
<evidence type="ECO:0000313" key="5">
    <source>
        <dbReference type="Proteomes" id="UP000325289"/>
    </source>
</evidence>
<dbReference type="RefSeq" id="WP_149755164.1">
    <property type="nucleotide sequence ID" value="NZ_FOMS01000003.1"/>
</dbReference>
<protein>
    <submittedName>
        <fullName evidence="4">CBS domain-containing protein</fullName>
    </submittedName>
</protein>
<sequence length="141" mass="15261">MNVQQLMTSAPVTITPGRSLREAAEIMASSDIGILPVQENDRLVGMLSDRDIVVRGLAKGHGTEAPVRDAMTPAVRYCREDDDIIDVASNLGDEQIRRLPVLDRDKRLVGMLSLGDIARHSNEETAGGALRDVVEEARATG</sequence>
<dbReference type="PROSITE" id="PS51371">
    <property type="entry name" value="CBS"/>
    <property type="match status" value="2"/>
</dbReference>
<dbReference type="InterPro" id="IPR051462">
    <property type="entry name" value="CBS_domain-containing"/>
</dbReference>
<dbReference type="PANTHER" id="PTHR48108">
    <property type="entry name" value="CBS DOMAIN-CONTAINING PROTEIN CBSX2, CHLOROPLASTIC"/>
    <property type="match status" value="1"/>
</dbReference>
<evidence type="ECO:0000256" key="1">
    <source>
        <dbReference type="ARBA" id="ARBA00022737"/>
    </source>
</evidence>
<keyword evidence="2" id="KW-0129">CBS domain</keyword>
<feature type="domain" description="CBS" evidence="3">
    <location>
        <begin position="7"/>
        <end position="64"/>
    </location>
</feature>
<dbReference type="Proteomes" id="UP000325289">
    <property type="component" value="Unassembled WGS sequence"/>
</dbReference>